<keyword evidence="9" id="KW-1185">Reference proteome</keyword>
<dbReference type="GO" id="GO:0030170">
    <property type="term" value="F:pyridoxal phosphate binding"/>
    <property type="evidence" value="ECO:0007669"/>
    <property type="project" value="InterPro"/>
</dbReference>
<dbReference type="PANTHER" id="PTHR11999:SF70">
    <property type="entry name" value="MIP05841P"/>
    <property type="match status" value="1"/>
</dbReference>
<dbReference type="Proteomes" id="UP000887575">
    <property type="component" value="Unassembled WGS sequence"/>
</dbReference>
<keyword evidence="8" id="KW-0472">Membrane</keyword>
<feature type="region of interest" description="Disordered" evidence="7">
    <location>
        <begin position="742"/>
        <end position="770"/>
    </location>
</feature>
<organism evidence="9 10">
    <name type="scientific">Mesorhabditis belari</name>
    <dbReference type="NCBI Taxonomy" id="2138241"/>
    <lineage>
        <taxon>Eukaryota</taxon>
        <taxon>Metazoa</taxon>
        <taxon>Ecdysozoa</taxon>
        <taxon>Nematoda</taxon>
        <taxon>Chromadorea</taxon>
        <taxon>Rhabditida</taxon>
        <taxon>Rhabditina</taxon>
        <taxon>Rhabditomorpha</taxon>
        <taxon>Rhabditoidea</taxon>
        <taxon>Rhabditidae</taxon>
        <taxon>Mesorhabditinae</taxon>
        <taxon>Mesorhabditis</taxon>
    </lineage>
</organism>
<keyword evidence="5" id="KW-0456">Lyase</keyword>
<dbReference type="InterPro" id="IPR015424">
    <property type="entry name" value="PyrdxlP-dep_Trfase"/>
</dbReference>
<evidence type="ECO:0000313" key="10">
    <source>
        <dbReference type="WBParaSite" id="MBELARI_LOCUS20852"/>
    </source>
</evidence>
<feature type="region of interest" description="Disordered" evidence="7">
    <location>
        <begin position="50"/>
        <end position="103"/>
    </location>
</feature>
<evidence type="ECO:0000256" key="8">
    <source>
        <dbReference type="SAM" id="Phobius"/>
    </source>
</evidence>
<feature type="transmembrane region" description="Helical" evidence="8">
    <location>
        <begin position="12"/>
        <end position="34"/>
    </location>
</feature>
<dbReference type="InterPro" id="IPR002129">
    <property type="entry name" value="PyrdxlP-dep_de-COase"/>
</dbReference>
<keyword evidence="8" id="KW-1133">Transmembrane helix</keyword>
<reference evidence="10" key="1">
    <citation type="submission" date="2024-02" db="UniProtKB">
        <authorList>
            <consortium name="WormBaseParasite"/>
        </authorList>
    </citation>
    <scope>IDENTIFICATION</scope>
</reference>
<evidence type="ECO:0000256" key="6">
    <source>
        <dbReference type="PIRSR" id="PIRSR602129-50"/>
    </source>
</evidence>
<dbReference type="WBParaSite" id="MBELARI_LOCUS20852">
    <property type="protein sequence ID" value="MBELARI_LOCUS20852"/>
    <property type="gene ID" value="MBELARI_LOCUS20852"/>
</dbReference>
<dbReference type="SUPFAM" id="SSF53383">
    <property type="entry name" value="PLP-dependent transferases"/>
    <property type="match status" value="1"/>
</dbReference>
<evidence type="ECO:0000256" key="2">
    <source>
        <dbReference type="ARBA" id="ARBA00009533"/>
    </source>
</evidence>
<dbReference type="Gene3D" id="3.90.1150.10">
    <property type="entry name" value="Aspartate Aminotransferase, domain 1"/>
    <property type="match status" value="1"/>
</dbReference>
<dbReference type="PRINTS" id="PR00800">
    <property type="entry name" value="YHDCRBOXLASE"/>
</dbReference>
<comment type="cofactor">
    <cofactor evidence="1 6">
        <name>pyridoxal 5'-phosphate</name>
        <dbReference type="ChEBI" id="CHEBI:597326"/>
    </cofactor>
</comment>
<comment type="similarity">
    <text evidence="2">Belongs to the group II decarboxylase family.</text>
</comment>
<evidence type="ECO:0000256" key="1">
    <source>
        <dbReference type="ARBA" id="ARBA00001933"/>
    </source>
</evidence>
<dbReference type="InterPro" id="IPR015422">
    <property type="entry name" value="PyrdxlP-dep_Trfase_small"/>
</dbReference>
<dbReference type="InterPro" id="IPR015421">
    <property type="entry name" value="PyrdxlP-dep_Trfase_major"/>
</dbReference>
<dbReference type="PANTHER" id="PTHR11999">
    <property type="entry name" value="GROUP II PYRIDOXAL-5-PHOSPHATE DECARBOXYLASE"/>
    <property type="match status" value="1"/>
</dbReference>
<sequence>MGLWENYDSPGTIFFSLLFFLALLATSGAILLMVKLRSENEQLKKENQKLNQVLDEASRMQVEPRQKKRRPTTPCSDLTASERASRRKQRSKSSRSSQLSEKKPVVTFTVDENAIQKRSAGASHLFTGTTPLNSSEVAPNPGSSTKRSVAERVACPFTPAEFAEAMRQTVSFINHYTEHPDEYPVTTKLKPWSLVAALPKTPPQYPEEYADVLIDLKKLVLPMFTHWQHPRFMAYFPHGRNHADILSMALEAAFSVVGFSYDSCPAITELEVVTVNWLADCFGLPKGFRWNTDDIQGSPGGGFFLPSASDGVFASVMAARDWKFERILKKFHEGKLDKRVNLDHYRSNKHDLRHEICQRMVVYASKDAHSCLELACKMAMVRCHPIQATADNDWGITGAQLEEAIAQDLAVGLVPFHVHVTLGTTSTASCDHLKSIWPVARKYKLWLHVDAAYAGGAWVDPKYRMHTEGLAHATTININCNKFFMHVSPGAILWTQDKDTFKKGFSLTPPYLKASKDDTVDLRDFGVQLTRTFRSLRTWILMRTTGVEGLRYYINKMIDLSAYCEHLIKQHPNVRPFCKRNYGLFCFYYYEPNMSFDECNAATRTLSGYINDTHELFITRSNVGGQEIIRLTVNYINSTAQTVEKNMELLKKIIDDFRDDWALSKHSVSSAPNPLEGRNARPGPALYDIDLKGTPLPDVDPALVEHWAETPNPITRQESIRETYRLPRSTSISVSSEALVTATDTTQVEPSGTSISTASLAPPSSNLQTATGTTQFGLSIVSGREQTKLRMATGIAQFEQSSVPVSTAHQQTSLQTAIPNGAPSTQLPMKTLNQPSSSVPEATMKQG</sequence>
<dbReference type="GO" id="GO:0016831">
    <property type="term" value="F:carboxy-lyase activity"/>
    <property type="evidence" value="ECO:0007669"/>
    <property type="project" value="UniProtKB-KW"/>
</dbReference>
<dbReference type="AlphaFoldDB" id="A0AAF3J7E2"/>
<accession>A0AAF3J7E2</accession>
<keyword evidence="8" id="KW-0812">Transmembrane</keyword>
<feature type="compositionally biased region" description="Basic and acidic residues" evidence="7">
    <location>
        <begin position="56"/>
        <end position="65"/>
    </location>
</feature>
<evidence type="ECO:0000256" key="5">
    <source>
        <dbReference type="ARBA" id="ARBA00023239"/>
    </source>
</evidence>
<evidence type="ECO:0000256" key="4">
    <source>
        <dbReference type="ARBA" id="ARBA00022898"/>
    </source>
</evidence>
<dbReference type="GO" id="GO:0005737">
    <property type="term" value="C:cytoplasm"/>
    <property type="evidence" value="ECO:0007669"/>
    <property type="project" value="TreeGrafter"/>
</dbReference>
<dbReference type="Gene3D" id="1.20.1340.10">
    <property type="entry name" value="dopa decarboxylase, N-terminal domain"/>
    <property type="match status" value="1"/>
</dbReference>
<dbReference type="InterPro" id="IPR010977">
    <property type="entry name" value="Aromatic_deC"/>
</dbReference>
<dbReference type="Pfam" id="PF00282">
    <property type="entry name" value="Pyridoxal_deC"/>
    <property type="match status" value="1"/>
</dbReference>
<keyword evidence="4 6" id="KW-0663">Pyridoxal phosphate</keyword>
<proteinExistence type="inferred from homology"/>
<protein>
    <submittedName>
        <fullName evidence="10">Uncharacterized protein</fullName>
    </submittedName>
</protein>
<name>A0AAF3J7E2_9BILA</name>
<evidence type="ECO:0000256" key="7">
    <source>
        <dbReference type="SAM" id="MobiDB-lite"/>
    </source>
</evidence>
<dbReference type="GO" id="GO:0019752">
    <property type="term" value="P:carboxylic acid metabolic process"/>
    <property type="evidence" value="ECO:0007669"/>
    <property type="project" value="InterPro"/>
</dbReference>
<dbReference type="GO" id="GO:0006520">
    <property type="term" value="P:amino acid metabolic process"/>
    <property type="evidence" value="ECO:0007669"/>
    <property type="project" value="InterPro"/>
</dbReference>
<feature type="region of interest" description="Disordered" evidence="7">
    <location>
        <begin position="126"/>
        <end position="145"/>
    </location>
</feature>
<evidence type="ECO:0000256" key="3">
    <source>
        <dbReference type="ARBA" id="ARBA00022793"/>
    </source>
</evidence>
<keyword evidence="3" id="KW-0210">Decarboxylase</keyword>
<dbReference type="Gene3D" id="3.40.640.10">
    <property type="entry name" value="Type I PLP-dependent aspartate aminotransferase-like (Major domain)"/>
    <property type="match status" value="1"/>
</dbReference>
<evidence type="ECO:0000313" key="9">
    <source>
        <dbReference type="Proteomes" id="UP000887575"/>
    </source>
</evidence>
<feature type="modified residue" description="N6-(pyridoxal phosphate)lysine" evidence="6">
    <location>
        <position position="482"/>
    </location>
</feature>
<feature type="region of interest" description="Disordered" evidence="7">
    <location>
        <begin position="817"/>
        <end position="847"/>
    </location>
</feature>